<dbReference type="Proteomes" id="UP000322225">
    <property type="component" value="Chromosome 6"/>
</dbReference>
<evidence type="ECO:0000259" key="12">
    <source>
        <dbReference type="Pfam" id="PF02727"/>
    </source>
</evidence>
<gene>
    <name evidence="14" type="ORF">CI109_103726</name>
</gene>
<evidence type="ECO:0000259" key="13">
    <source>
        <dbReference type="Pfam" id="PF09248"/>
    </source>
</evidence>
<feature type="active site" description="Proton acceptor" evidence="7">
    <location>
        <position position="408"/>
    </location>
</feature>
<feature type="domain" description="DUF1965" evidence="13">
    <location>
        <begin position="256"/>
        <end position="323"/>
    </location>
</feature>
<dbReference type="PANTHER" id="PTHR10638">
    <property type="entry name" value="COPPER AMINE OXIDASE"/>
    <property type="match status" value="1"/>
</dbReference>
<evidence type="ECO:0000259" key="11">
    <source>
        <dbReference type="Pfam" id="PF01179"/>
    </source>
</evidence>
<proteinExistence type="inferred from homology"/>
<dbReference type="EC" id="1.4.3.-" evidence="9"/>
<evidence type="ECO:0000256" key="9">
    <source>
        <dbReference type="RuleBase" id="RU000672"/>
    </source>
</evidence>
<dbReference type="Gene3D" id="3.10.450.40">
    <property type="match status" value="2"/>
</dbReference>
<organism evidence="14 15">
    <name type="scientific">Kwoniella shandongensis</name>
    <dbReference type="NCBI Taxonomy" id="1734106"/>
    <lineage>
        <taxon>Eukaryota</taxon>
        <taxon>Fungi</taxon>
        <taxon>Dikarya</taxon>
        <taxon>Basidiomycota</taxon>
        <taxon>Agaricomycotina</taxon>
        <taxon>Tremellomycetes</taxon>
        <taxon>Tremellales</taxon>
        <taxon>Cryptococcaceae</taxon>
        <taxon>Kwoniella</taxon>
    </lineage>
</organism>
<dbReference type="InterPro" id="IPR015798">
    <property type="entry name" value="Cu_amine_oxidase_C"/>
</dbReference>
<comment type="PTM">
    <text evidence="8 9">Topaquinone (TPQ) is generated by copper-dependent autoxidation of a specific tyrosyl residue.</text>
</comment>
<dbReference type="GO" id="GO:0009308">
    <property type="term" value="P:amine metabolic process"/>
    <property type="evidence" value="ECO:0007669"/>
    <property type="project" value="UniProtKB-UniRule"/>
</dbReference>
<evidence type="ECO:0000256" key="10">
    <source>
        <dbReference type="SAM" id="SignalP"/>
    </source>
</evidence>
<dbReference type="InterPro" id="IPR015800">
    <property type="entry name" value="Cu_amine_oxidase_N2"/>
</dbReference>
<dbReference type="AlphaFoldDB" id="A0AAJ8MXF2"/>
<comment type="similarity">
    <text evidence="2 9">Belongs to the copper/topaquinone oxidase family.</text>
</comment>
<dbReference type="GO" id="GO:0008131">
    <property type="term" value="F:primary methylamine oxidase activity"/>
    <property type="evidence" value="ECO:0007669"/>
    <property type="project" value="InterPro"/>
</dbReference>
<dbReference type="KEGG" id="ksn:43585880"/>
<keyword evidence="3 9" id="KW-0479">Metal-binding</keyword>
<evidence type="ECO:0000256" key="6">
    <source>
        <dbReference type="ARBA" id="ARBA00023008"/>
    </source>
</evidence>
<feature type="chain" id="PRO_5042474062" description="Amine oxidase" evidence="10">
    <location>
        <begin position="17"/>
        <end position="804"/>
    </location>
</feature>
<name>A0AAJ8MXF2_9TREE</name>
<feature type="domain" description="Copper amine oxidase N2-terminal" evidence="12">
    <location>
        <begin position="75"/>
        <end position="150"/>
    </location>
</feature>
<feature type="domain" description="Copper amine oxidase catalytic" evidence="11">
    <location>
        <begin position="334"/>
        <end position="736"/>
    </location>
</feature>
<dbReference type="SUPFAM" id="SSF49998">
    <property type="entry name" value="Amine oxidase catalytic domain"/>
    <property type="match status" value="1"/>
</dbReference>
<dbReference type="GO" id="GO:0048038">
    <property type="term" value="F:quinone binding"/>
    <property type="evidence" value="ECO:0007669"/>
    <property type="project" value="InterPro"/>
</dbReference>
<feature type="modified residue" description="2',4',5'-topaquinone" evidence="8">
    <location>
        <position position="489"/>
    </location>
</feature>
<evidence type="ECO:0000256" key="2">
    <source>
        <dbReference type="ARBA" id="ARBA00007983"/>
    </source>
</evidence>
<comment type="cofactor">
    <cofactor evidence="9">
        <name>Cu cation</name>
        <dbReference type="ChEBI" id="CHEBI:23378"/>
    </cofactor>
    <text evidence="9">Contains 1 topaquinone per subunit.</text>
</comment>
<comment type="cofactor">
    <cofactor evidence="1">
        <name>Cu cation</name>
        <dbReference type="ChEBI" id="CHEBI:23378"/>
    </cofactor>
</comment>
<dbReference type="FunFam" id="2.70.98.20:FF:000002">
    <property type="entry name" value="Amine oxidase"/>
    <property type="match status" value="1"/>
</dbReference>
<keyword evidence="6 9" id="KW-0186">Copper</keyword>
<evidence type="ECO:0000256" key="1">
    <source>
        <dbReference type="ARBA" id="ARBA00001935"/>
    </source>
</evidence>
<evidence type="ECO:0000256" key="4">
    <source>
        <dbReference type="ARBA" id="ARBA00022772"/>
    </source>
</evidence>
<evidence type="ECO:0000313" key="15">
    <source>
        <dbReference type="Proteomes" id="UP000322225"/>
    </source>
</evidence>
<dbReference type="Pfam" id="PF02727">
    <property type="entry name" value="Cu_amine_oxidN2"/>
    <property type="match status" value="1"/>
</dbReference>
<reference evidence="14" key="1">
    <citation type="submission" date="2017-08" db="EMBL/GenBank/DDBJ databases">
        <authorList>
            <person name="Cuomo C."/>
            <person name="Billmyre B."/>
            <person name="Heitman J."/>
        </authorList>
    </citation>
    <scope>NUCLEOTIDE SEQUENCE</scope>
    <source>
        <strain evidence="14">CBS 12478</strain>
    </source>
</reference>
<evidence type="ECO:0000256" key="7">
    <source>
        <dbReference type="PIRSR" id="PIRSR600269-50"/>
    </source>
</evidence>
<evidence type="ECO:0000256" key="3">
    <source>
        <dbReference type="ARBA" id="ARBA00022723"/>
    </source>
</evidence>
<evidence type="ECO:0000313" key="14">
    <source>
        <dbReference type="EMBL" id="WWD19268.1"/>
    </source>
</evidence>
<dbReference type="GeneID" id="43585880"/>
<dbReference type="InterPro" id="IPR000269">
    <property type="entry name" value="Cu_amine_oxidase"/>
</dbReference>
<dbReference type="RefSeq" id="XP_065823430.1">
    <property type="nucleotide sequence ID" value="XM_065967358.1"/>
</dbReference>
<keyword evidence="4 7" id="KW-0801">TPQ</keyword>
<dbReference type="EMBL" id="CP144056">
    <property type="protein sequence ID" value="WWD19268.1"/>
    <property type="molecule type" value="Genomic_DNA"/>
</dbReference>
<keyword evidence="15" id="KW-1185">Reference proteome</keyword>
<dbReference type="Pfam" id="PF01179">
    <property type="entry name" value="Cu_amine_oxid"/>
    <property type="match status" value="1"/>
</dbReference>
<dbReference type="GO" id="GO:0005507">
    <property type="term" value="F:copper ion binding"/>
    <property type="evidence" value="ECO:0007669"/>
    <property type="project" value="InterPro"/>
</dbReference>
<dbReference type="InterPro" id="IPR036460">
    <property type="entry name" value="Cu_amine_oxidase_C_sf"/>
</dbReference>
<keyword evidence="10" id="KW-0732">Signal</keyword>
<feature type="active site" description="Schiff-base intermediate with substrate; via topaquinone" evidence="7">
    <location>
        <position position="489"/>
    </location>
</feature>
<dbReference type="PRINTS" id="PR00766">
    <property type="entry name" value="CUDAOXIDASE"/>
</dbReference>
<feature type="signal peptide" evidence="10">
    <location>
        <begin position="1"/>
        <end position="16"/>
    </location>
</feature>
<evidence type="ECO:0000256" key="8">
    <source>
        <dbReference type="PIRSR" id="PIRSR600269-51"/>
    </source>
</evidence>
<evidence type="ECO:0000256" key="5">
    <source>
        <dbReference type="ARBA" id="ARBA00023002"/>
    </source>
</evidence>
<dbReference type="InterPro" id="IPR015328">
    <property type="entry name" value="DUF1965"/>
</dbReference>
<dbReference type="SUPFAM" id="SSF54416">
    <property type="entry name" value="Amine oxidase N-terminal region"/>
    <property type="match status" value="2"/>
</dbReference>
<keyword evidence="5 9" id="KW-0560">Oxidoreductase</keyword>
<dbReference type="Gene3D" id="2.70.98.20">
    <property type="entry name" value="Copper amine oxidase, catalytic domain"/>
    <property type="match status" value="1"/>
</dbReference>
<dbReference type="InterPro" id="IPR016182">
    <property type="entry name" value="Cu_amine_oxidase_N-reg"/>
</dbReference>
<dbReference type="GO" id="GO:0005886">
    <property type="term" value="C:plasma membrane"/>
    <property type="evidence" value="ECO:0007669"/>
    <property type="project" value="TreeGrafter"/>
</dbReference>
<dbReference type="Pfam" id="PF09248">
    <property type="entry name" value="DUF1965"/>
    <property type="match status" value="1"/>
</dbReference>
<dbReference type="PANTHER" id="PTHR10638:SF20">
    <property type="entry name" value="AMINE OXIDASE"/>
    <property type="match status" value="1"/>
</dbReference>
<protein>
    <recommendedName>
        <fullName evidence="9">Amine oxidase</fullName>
        <ecNumber evidence="9">1.4.3.-</ecNumber>
    </recommendedName>
</protein>
<sequence length="804" mass="91144">MRAFTLFTLLASTALAIPSPKISSVRKPGWRGGPNRRRDIITNQVNTTSSSPSTTASKDNIWAYLTNDEAASTIAFLHNQTDLNLTSVEDAGDWDNTIMVIDLLVPNKTDALAYLDGNGTKPERWVLASLLFGATEEPYAQDWVVGPLPISEKTTYYPYTFGTHTEDAKIRIYDMDSAYDLYVNTSMEIKDIISDILNATIDTEDDLNANFDIWGIDPLWHQPDEYGNDRVITWVGFWRYPDPVQSQNSSINFDGETLLPQGLYFQCDITGRDPSKYGLMGILYGDEYYTSTAEFRSAWEKPDFKKYTPNMQGDWVGTDQAGEQLPLETLPPPRNIQPGGQRFKVDEENKYIEWMDFTFYLTFTRDTGMRLYDIKYKGERIIYELGLQEAVAHYAGNDPVQSGTSYLDTYYGFGPYAFSQIPGFDMPLYAYCMNTSFHAAEISKSHRCGISIFEADQNYLIQRHSSQQYISATKNIALTVRSVSTVGNYDYNFDYVFYLDGSIETIVRASGYIQSAYYAANSEYGYQIKDGLSGSMHDHALNFKVDFDILGTENTLVKHVVEATDVKYKWNNLTRSTMHLVRKEVTSEDQGKMNWSANGQEQVVIVNKDAPNKYGEPRGYKIMPSRGGAGMHLTIKNSSNLINSQGFADHAYYVTKRKDSELRASSAWNDYDTAKPLVDFNKFFDGDNLEQEDIVMWFNLGMHHVPHTGDIPNTVFSTAQGGMIITPHNYLLSDPTRQSTQQIRINYNNDNSTTDVYTFGSQQASGDVNLDQVSWDPYTYYGDVAVRKFPYDPQNPFNDTESIV</sequence>
<reference evidence="14" key="2">
    <citation type="submission" date="2024-01" db="EMBL/GenBank/DDBJ databases">
        <title>Comparative genomics of Cryptococcus and Kwoniella reveals pathogenesis evolution and contrasting modes of karyotype evolution via chromosome fusion or intercentromeric recombination.</title>
        <authorList>
            <person name="Coelho M.A."/>
            <person name="David-Palma M."/>
            <person name="Shea T."/>
            <person name="Bowers K."/>
            <person name="McGinley-Smith S."/>
            <person name="Mohammad A.W."/>
            <person name="Gnirke A."/>
            <person name="Yurkov A.M."/>
            <person name="Nowrousian M."/>
            <person name="Sun S."/>
            <person name="Cuomo C.A."/>
            <person name="Heitman J."/>
        </authorList>
    </citation>
    <scope>NUCLEOTIDE SEQUENCE</scope>
    <source>
        <strain evidence="14">CBS 12478</strain>
    </source>
</reference>
<dbReference type="FunFam" id="3.10.450.40:FF:000018">
    <property type="entry name" value="Amine oxidase"/>
    <property type="match status" value="1"/>
</dbReference>
<accession>A0AAJ8MXF2</accession>